<organism evidence="1 2">
    <name type="scientific">Aspergillus saccharolyticus JOP 1030-1</name>
    <dbReference type="NCBI Taxonomy" id="1450539"/>
    <lineage>
        <taxon>Eukaryota</taxon>
        <taxon>Fungi</taxon>
        <taxon>Dikarya</taxon>
        <taxon>Ascomycota</taxon>
        <taxon>Pezizomycotina</taxon>
        <taxon>Eurotiomycetes</taxon>
        <taxon>Eurotiomycetidae</taxon>
        <taxon>Eurotiales</taxon>
        <taxon>Aspergillaceae</taxon>
        <taxon>Aspergillus</taxon>
        <taxon>Aspergillus subgen. Circumdati</taxon>
    </lineage>
</organism>
<dbReference type="GeneID" id="37079808"/>
<dbReference type="InterPro" id="IPR011009">
    <property type="entry name" value="Kinase-like_dom_sf"/>
</dbReference>
<dbReference type="RefSeq" id="XP_025435123.1">
    <property type="nucleotide sequence ID" value="XM_025578579.1"/>
</dbReference>
<dbReference type="AlphaFoldDB" id="A0A318ZNF0"/>
<evidence type="ECO:0008006" key="3">
    <source>
        <dbReference type="Google" id="ProtNLM"/>
    </source>
</evidence>
<dbReference type="OrthoDB" id="2906425at2759"/>
<evidence type="ECO:0000313" key="1">
    <source>
        <dbReference type="EMBL" id="PYH49141.1"/>
    </source>
</evidence>
<accession>A0A318ZNF0</accession>
<sequence length="109" mass="12451">MEEFHRNIRMGIDFDPDQEAVAQGLIKMYQTKTWPLVLTPGDLNSLNILVRDDNIVGIIDWETGRLVSGILRVHICPSSLPTKSFLLPWDSQIFHVSITLTSLELRLSY</sequence>
<gene>
    <name evidence="1" type="ORF">BP01DRAFT_400383</name>
</gene>
<name>A0A318ZNF0_9EURO</name>
<protein>
    <recommendedName>
        <fullName evidence="3">Aminoglycoside phosphotransferase domain-containing protein</fullName>
    </recommendedName>
</protein>
<proteinExistence type="predicted"/>
<dbReference type="STRING" id="1450539.A0A318ZNF0"/>
<dbReference type="Proteomes" id="UP000248349">
    <property type="component" value="Unassembled WGS sequence"/>
</dbReference>
<evidence type="ECO:0000313" key="2">
    <source>
        <dbReference type="Proteomes" id="UP000248349"/>
    </source>
</evidence>
<keyword evidence="2" id="KW-1185">Reference proteome</keyword>
<reference evidence="1 2" key="1">
    <citation type="submission" date="2016-12" db="EMBL/GenBank/DDBJ databases">
        <title>The genomes of Aspergillus section Nigri reveals drivers in fungal speciation.</title>
        <authorList>
            <consortium name="DOE Joint Genome Institute"/>
            <person name="Vesth T.C."/>
            <person name="Nybo J."/>
            <person name="Theobald S."/>
            <person name="Brandl J."/>
            <person name="Frisvad J.C."/>
            <person name="Nielsen K.F."/>
            <person name="Lyhne E.K."/>
            <person name="Kogle M.E."/>
            <person name="Kuo A."/>
            <person name="Riley R."/>
            <person name="Clum A."/>
            <person name="Nolan M."/>
            <person name="Lipzen A."/>
            <person name="Salamov A."/>
            <person name="Henrissat B."/>
            <person name="Wiebenga A."/>
            <person name="De Vries R.P."/>
            <person name="Grigoriev I.V."/>
            <person name="Mortensen U.H."/>
            <person name="Andersen M.R."/>
            <person name="Baker S.E."/>
        </authorList>
    </citation>
    <scope>NUCLEOTIDE SEQUENCE [LARGE SCALE GENOMIC DNA]</scope>
    <source>
        <strain evidence="1 2">JOP 1030-1</strain>
    </source>
</reference>
<dbReference type="SUPFAM" id="SSF56112">
    <property type="entry name" value="Protein kinase-like (PK-like)"/>
    <property type="match status" value="1"/>
</dbReference>
<dbReference type="EMBL" id="KZ821219">
    <property type="protein sequence ID" value="PYH49141.1"/>
    <property type="molecule type" value="Genomic_DNA"/>
</dbReference>